<keyword evidence="1" id="KW-0812">Transmembrane</keyword>
<protein>
    <submittedName>
        <fullName evidence="3">Osteopetrosis-associated transmembrane protein 1</fullName>
    </submittedName>
</protein>
<dbReference type="PANTHER" id="PTHR15644:SF2">
    <property type="entry name" value="OSTEOPETROSIS-ASSOCIATED TRANSMEMBRANE PROTEIN 1"/>
    <property type="match status" value="1"/>
</dbReference>
<evidence type="ECO:0000313" key="3">
    <source>
        <dbReference type="WBParaSite" id="MhA1_Contig1245.frz3.gene8"/>
    </source>
</evidence>
<feature type="transmembrane region" description="Helical" evidence="1">
    <location>
        <begin position="261"/>
        <end position="282"/>
    </location>
</feature>
<dbReference type="GO" id="GO:0005829">
    <property type="term" value="C:cytosol"/>
    <property type="evidence" value="ECO:0007669"/>
    <property type="project" value="TreeGrafter"/>
</dbReference>
<reference evidence="3" key="1">
    <citation type="submission" date="2016-11" db="UniProtKB">
        <authorList>
            <consortium name="WormBaseParasite"/>
        </authorList>
    </citation>
    <scope>IDENTIFICATION</scope>
</reference>
<name>A0A1I8B272_MELHA</name>
<dbReference type="InterPro" id="IPR019172">
    <property type="entry name" value="Osteopetrosis-assoc_TM_1"/>
</dbReference>
<keyword evidence="1" id="KW-1133">Transmembrane helix</keyword>
<dbReference type="PANTHER" id="PTHR15644">
    <property type="entry name" value="OSTEOPETROSIS ASSOCIATED TRANSMEMBRANE PROTEIN 1"/>
    <property type="match status" value="1"/>
</dbReference>
<dbReference type="WBParaSite" id="MhA1_Contig1245.frz3.gene8">
    <property type="protein sequence ID" value="MhA1_Contig1245.frz3.gene8"/>
    <property type="gene ID" value="MhA1_Contig1245.frz3.gene8"/>
</dbReference>
<dbReference type="Proteomes" id="UP000095281">
    <property type="component" value="Unplaced"/>
</dbReference>
<keyword evidence="2" id="KW-1185">Reference proteome</keyword>
<dbReference type="OMA" id="LKCCQRE"/>
<dbReference type="AlphaFoldDB" id="A0A1I8B272"/>
<organism evidence="2 3">
    <name type="scientific">Meloidogyne hapla</name>
    <name type="common">Root-knot nematode worm</name>
    <dbReference type="NCBI Taxonomy" id="6305"/>
    <lineage>
        <taxon>Eukaryota</taxon>
        <taxon>Metazoa</taxon>
        <taxon>Ecdysozoa</taxon>
        <taxon>Nematoda</taxon>
        <taxon>Chromadorea</taxon>
        <taxon>Rhabditida</taxon>
        <taxon>Tylenchina</taxon>
        <taxon>Tylenchomorpha</taxon>
        <taxon>Tylenchoidea</taxon>
        <taxon>Meloidogynidae</taxon>
        <taxon>Meloidogyninae</taxon>
        <taxon>Meloidogyne</taxon>
    </lineage>
</organism>
<keyword evidence="1" id="KW-0472">Membrane</keyword>
<evidence type="ECO:0000256" key="1">
    <source>
        <dbReference type="SAM" id="Phobius"/>
    </source>
</evidence>
<sequence>MDNSFKQPQFSSFSSTLLRIFSLFVIYSSNFGFGLDQDWDLNFACREDLKRLANKQAQMAKCAVENSAPPQVCISCYIQYAQLREEEYRSQHLDILSANNRTCTTVIYENYVVSYAHLMSFSLGKQIWEKARCGSCLIIHGDLAHGTATFDLDNKTSTFSNLLNTWRDCISNATLIHKNNQKNNKNILTQTKEEDPPFVCNHCSKQFDSLFDFYWKVYTAPNIDFCVDVEAMMNDTMSLWHDVLHCKDDPRTEDRHQDIRVALFSATLLAIVIGLFYAGSYIQTEQSQTQLIQYSRRQAIQEQRSRLLSSSTLDTFADPTPGSSMQG</sequence>
<dbReference type="Pfam" id="PF09777">
    <property type="entry name" value="OSTMP1"/>
    <property type="match status" value="1"/>
</dbReference>
<evidence type="ECO:0000313" key="2">
    <source>
        <dbReference type="Proteomes" id="UP000095281"/>
    </source>
</evidence>
<proteinExistence type="predicted"/>
<accession>A0A1I8B272</accession>